<name>A0ABD2NP12_9CUCU</name>
<keyword evidence="2" id="KW-1185">Reference proteome</keyword>
<protein>
    <submittedName>
        <fullName evidence="1">Uncharacterized protein</fullName>
    </submittedName>
</protein>
<reference evidence="1 2" key="1">
    <citation type="journal article" date="2021" name="BMC Biol.">
        <title>Horizontally acquired antibacterial genes associated with adaptive radiation of ladybird beetles.</title>
        <authorList>
            <person name="Li H.S."/>
            <person name="Tang X.F."/>
            <person name="Huang Y.H."/>
            <person name="Xu Z.Y."/>
            <person name="Chen M.L."/>
            <person name="Du X.Y."/>
            <person name="Qiu B.Y."/>
            <person name="Chen P.T."/>
            <person name="Zhang W."/>
            <person name="Slipinski A."/>
            <person name="Escalona H.E."/>
            <person name="Waterhouse R.M."/>
            <person name="Zwick A."/>
            <person name="Pang H."/>
        </authorList>
    </citation>
    <scope>NUCLEOTIDE SEQUENCE [LARGE SCALE GENOMIC DNA]</scope>
    <source>
        <strain evidence="1">SYSU2018</strain>
    </source>
</reference>
<sequence>MSSPFTLTISHCEYLISVIGYAEICSFEINKELVETPKSVTLSNRILRQKYPRKPIRTWSNILKTFKRIKKP</sequence>
<organism evidence="1 2">
    <name type="scientific">Cryptolaemus montrouzieri</name>
    <dbReference type="NCBI Taxonomy" id="559131"/>
    <lineage>
        <taxon>Eukaryota</taxon>
        <taxon>Metazoa</taxon>
        <taxon>Ecdysozoa</taxon>
        <taxon>Arthropoda</taxon>
        <taxon>Hexapoda</taxon>
        <taxon>Insecta</taxon>
        <taxon>Pterygota</taxon>
        <taxon>Neoptera</taxon>
        <taxon>Endopterygota</taxon>
        <taxon>Coleoptera</taxon>
        <taxon>Polyphaga</taxon>
        <taxon>Cucujiformia</taxon>
        <taxon>Coccinelloidea</taxon>
        <taxon>Coccinellidae</taxon>
        <taxon>Scymninae</taxon>
        <taxon>Scymnini</taxon>
        <taxon>Cryptolaemus</taxon>
    </lineage>
</organism>
<dbReference type="Proteomes" id="UP001516400">
    <property type="component" value="Unassembled WGS sequence"/>
</dbReference>
<gene>
    <name evidence="1" type="ORF">HHI36_017854</name>
</gene>
<proteinExistence type="predicted"/>
<evidence type="ECO:0000313" key="1">
    <source>
        <dbReference type="EMBL" id="KAL3280365.1"/>
    </source>
</evidence>
<dbReference type="EMBL" id="JABFTP020000124">
    <property type="protein sequence ID" value="KAL3280365.1"/>
    <property type="molecule type" value="Genomic_DNA"/>
</dbReference>
<accession>A0ABD2NP12</accession>
<evidence type="ECO:0000313" key="2">
    <source>
        <dbReference type="Proteomes" id="UP001516400"/>
    </source>
</evidence>
<dbReference type="AlphaFoldDB" id="A0ABD2NP12"/>
<comment type="caution">
    <text evidence="1">The sequence shown here is derived from an EMBL/GenBank/DDBJ whole genome shotgun (WGS) entry which is preliminary data.</text>
</comment>